<name>A0ABT2FX23_9CORY</name>
<proteinExistence type="predicted"/>
<protein>
    <recommendedName>
        <fullName evidence="3">Transposase</fullName>
    </recommendedName>
</protein>
<evidence type="ECO:0008006" key="3">
    <source>
        <dbReference type="Google" id="ProtNLM"/>
    </source>
</evidence>
<dbReference type="RefSeq" id="WP_259427855.1">
    <property type="nucleotide sequence ID" value="NZ_JANWTC010000006.1"/>
</dbReference>
<dbReference type="EMBL" id="JANWTC010000006">
    <property type="protein sequence ID" value="MCS5479785.1"/>
    <property type="molecule type" value="Genomic_DNA"/>
</dbReference>
<dbReference type="Proteomes" id="UP001205965">
    <property type="component" value="Unassembled WGS sequence"/>
</dbReference>
<evidence type="ECO:0000313" key="2">
    <source>
        <dbReference type="Proteomes" id="UP001205965"/>
    </source>
</evidence>
<keyword evidence="2" id="KW-1185">Reference proteome</keyword>
<reference evidence="1 2" key="1">
    <citation type="submission" date="2022-08" db="EMBL/GenBank/DDBJ databases">
        <title>YIM 101645 draft genome.</title>
        <authorList>
            <person name="Chen X."/>
        </authorList>
    </citation>
    <scope>NUCLEOTIDE SEQUENCE [LARGE SCALE GENOMIC DNA]</scope>
    <source>
        <strain evidence="1 2">YIM 101645</strain>
    </source>
</reference>
<organism evidence="1 2">
    <name type="scientific">Corynebacterium lemuris</name>
    <dbReference type="NCBI Taxonomy" id="1859292"/>
    <lineage>
        <taxon>Bacteria</taxon>
        <taxon>Bacillati</taxon>
        <taxon>Actinomycetota</taxon>
        <taxon>Actinomycetes</taxon>
        <taxon>Mycobacteriales</taxon>
        <taxon>Corynebacteriaceae</taxon>
        <taxon>Corynebacterium</taxon>
    </lineage>
</organism>
<evidence type="ECO:0000313" key="1">
    <source>
        <dbReference type="EMBL" id="MCS5479785.1"/>
    </source>
</evidence>
<gene>
    <name evidence="1" type="ORF">NYP18_08945</name>
</gene>
<accession>A0ABT2FX23</accession>
<comment type="caution">
    <text evidence="1">The sequence shown here is derived from an EMBL/GenBank/DDBJ whole genome shotgun (WGS) entry which is preliminary data.</text>
</comment>
<sequence>MTHGHPAQYDADITRLGYPYTRSATALPKDTRKIAVITLEKEMLEWRAKYGDHFPDIQETLLKLEDQINQERDLL</sequence>